<dbReference type="GO" id="GO:0015074">
    <property type="term" value="P:DNA integration"/>
    <property type="evidence" value="ECO:0007669"/>
    <property type="project" value="InterPro"/>
</dbReference>
<feature type="region of interest" description="Disordered" evidence="2">
    <location>
        <begin position="203"/>
        <end position="232"/>
    </location>
</feature>
<gene>
    <name evidence="5" type="ORF">D9758_014463</name>
</gene>
<feature type="compositionally biased region" description="Acidic residues" evidence="2">
    <location>
        <begin position="220"/>
        <end position="232"/>
    </location>
</feature>
<feature type="domain" description="Integrase catalytic" evidence="4">
    <location>
        <begin position="322"/>
        <end position="508"/>
    </location>
</feature>
<dbReference type="AlphaFoldDB" id="A0A8H5C821"/>
<dbReference type="Pfam" id="PF24764">
    <property type="entry name" value="rva_4"/>
    <property type="match status" value="1"/>
</dbReference>
<dbReference type="EMBL" id="JAACJM010000228">
    <property type="protein sequence ID" value="KAF5336286.1"/>
    <property type="molecule type" value="Genomic_DNA"/>
</dbReference>
<proteinExistence type="predicted"/>
<name>A0A8H5C821_9AGAR</name>
<accession>A0A8H5C821</accession>
<dbReference type="SUPFAM" id="SSF53098">
    <property type="entry name" value="Ribonuclease H-like"/>
    <property type="match status" value="1"/>
</dbReference>
<evidence type="ECO:0000256" key="2">
    <source>
        <dbReference type="SAM" id="MobiDB-lite"/>
    </source>
</evidence>
<evidence type="ECO:0000256" key="1">
    <source>
        <dbReference type="ARBA" id="ARBA00022884"/>
    </source>
</evidence>
<dbReference type="InterPro" id="IPR001584">
    <property type="entry name" value="Integrase_cat-core"/>
</dbReference>
<dbReference type="PANTHER" id="PTHR46791:SF5">
    <property type="entry name" value="CLR5 DOMAIN-CONTAINING PROTEIN-RELATED"/>
    <property type="match status" value="1"/>
</dbReference>
<dbReference type="InterPro" id="IPR012337">
    <property type="entry name" value="RNaseH-like_sf"/>
</dbReference>
<reference evidence="5 6" key="1">
    <citation type="journal article" date="2020" name="ISME J.">
        <title>Uncovering the hidden diversity of litter-decomposition mechanisms in mushroom-forming fungi.</title>
        <authorList>
            <person name="Floudas D."/>
            <person name="Bentzer J."/>
            <person name="Ahren D."/>
            <person name="Johansson T."/>
            <person name="Persson P."/>
            <person name="Tunlid A."/>
        </authorList>
    </citation>
    <scope>NUCLEOTIDE SEQUENCE [LARGE SCALE GENOMIC DNA]</scope>
    <source>
        <strain evidence="5 6">CBS 291.85</strain>
    </source>
</reference>
<dbReference type="Proteomes" id="UP000559256">
    <property type="component" value="Unassembled WGS sequence"/>
</dbReference>
<feature type="chain" id="PRO_5034575906" description="Integrase catalytic domain-containing protein" evidence="3">
    <location>
        <begin position="27"/>
        <end position="625"/>
    </location>
</feature>
<dbReference type="InterPro" id="IPR058913">
    <property type="entry name" value="Integrase_dom_put"/>
</dbReference>
<comment type="caution">
    <text evidence="5">The sequence shown here is derived from an EMBL/GenBank/DDBJ whole genome shotgun (WGS) entry which is preliminary data.</text>
</comment>
<dbReference type="PANTHER" id="PTHR46791">
    <property type="entry name" value="EXPRESSED PROTEIN"/>
    <property type="match status" value="1"/>
</dbReference>
<keyword evidence="1" id="KW-0694">RNA-binding</keyword>
<keyword evidence="3" id="KW-0732">Signal</keyword>
<dbReference type="GO" id="GO:0005634">
    <property type="term" value="C:nucleus"/>
    <property type="evidence" value="ECO:0007669"/>
    <property type="project" value="UniProtKB-ARBA"/>
</dbReference>
<sequence length="625" mass="71213">MRLSRISVLGLLCLVLLLFISQNAIASENHESATAGPSNLDQQLTSIGNTNEQEPSAENLVLSFRTYSAEFDHIVRQVLGNPGADTFQLRQLSEDLEEFRLLVHLYGEQVLDQEEYALLVRNIIHMQHDVQQRHDVVLQASHHGRPLLVETVTTNQHGRPRTEINPGFLDFAYRHRSTSGISRFLHVGCRTVRRRLLQLGIAQPGQNPFPSDEVNTMLDGDSEGSGSEDDLLDPQQRVLDDTASSSAPNARSYLSSLSDNELDELIISLRIHYCRAGISMVDGMLRRLGHIVPRERICLSLIRIDPVHQVFSRIQIRRRGYQVPGPNALWHHDGQHGLIRWGIVIHGFIDGYSRLVTGLHASNNNYADTVLHLFLQAAVVYGVPSRLRGDHGTENLHVAAWMEYHNGQRRGSYIWGRYFRSVHNVQIERLWVDVTAQVGQSWHDFFTDLEMHHGLDINNDNHRWLLHYLFLPIINQELSFWAESWNNHRIQIHDGPNRSPIDMFGFDMFMHGFRGHDLNLNQAELEVYGVDWEALRSEGILRSQADNNPSQLHETGDSAFIEQTHPPTNLNFVHVEAPQGIMTPEQLYHLEALVSPWRGGGRLEDLQAQWLTALVCARSLCGNFF</sequence>
<organism evidence="5 6">
    <name type="scientific">Tetrapyrgos nigripes</name>
    <dbReference type="NCBI Taxonomy" id="182062"/>
    <lineage>
        <taxon>Eukaryota</taxon>
        <taxon>Fungi</taxon>
        <taxon>Dikarya</taxon>
        <taxon>Basidiomycota</taxon>
        <taxon>Agaricomycotina</taxon>
        <taxon>Agaricomycetes</taxon>
        <taxon>Agaricomycetidae</taxon>
        <taxon>Agaricales</taxon>
        <taxon>Marasmiineae</taxon>
        <taxon>Marasmiaceae</taxon>
        <taxon>Tetrapyrgos</taxon>
    </lineage>
</organism>
<evidence type="ECO:0000313" key="6">
    <source>
        <dbReference type="Proteomes" id="UP000559256"/>
    </source>
</evidence>
<keyword evidence="6" id="KW-1185">Reference proteome</keyword>
<evidence type="ECO:0000313" key="5">
    <source>
        <dbReference type="EMBL" id="KAF5336286.1"/>
    </source>
</evidence>
<feature type="signal peptide" evidence="3">
    <location>
        <begin position="1"/>
        <end position="26"/>
    </location>
</feature>
<protein>
    <recommendedName>
        <fullName evidence="4">Integrase catalytic domain-containing protein</fullName>
    </recommendedName>
</protein>
<evidence type="ECO:0000256" key="3">
    <source>
        <dbReference type="SAM" id="SignalP"/>
    </source>
</evidence>
<evidence type="ECO:0000259" key="4">
    <source>
        <dbReference type="PROSITE" id="PS50994"/>
    </source>
</evidence>
<dbReference type="OrthoDB" id="3252187at2759"/>
<dbReference type="GO" id="GO:0003723">
    <property type="term" value="F:RNA binding"/>
    <property type="evidence" value="ECO:0007669"/>
    <property type="project" value="UniProtKB-KW"/>
</dbReference>
<dbReference type="PROSITE" id="PS50994">
    <property type="entry name" value="INTEGRASE"/>
    <property type="match status" value="1"/>
</dbReference>